<proteinExistence type="predicted"/>
<evidence type="ECO:0000313" key="1">
    <source>
        <dbReference type="EMBL" id="KAJ8107113.1"/>
    </source>
</evidence>
<evidence type="ECO:0000313" key="2">
    <source>
        <dbReference type="Proteomes" id="UP001153331"/>
    </source>
</evidence>
<accession>A0ACC2HWL3</accession>
<sequence length="414" mass="46634">MASPRPSGSSARSSETTAIDFDSPRPSPTMAENFEERRDSCGPQSPLPRSTAQSSVSSLARSLTAPYQPKHRHGWPRLADIMAEVPSFAAFPRFRDLNMRNLLFFKVQLDILREDILKMEEEQTLDIQRYDTIVSGDTPAGQKYQQMLLEMRELLKCYNDALLRHSQVSALPDPESHNMRSLRNWIGTEPDLHVLTRIGSDITWNELETEESVRTQVRSVFTALFRAKPSPEFTKDLVVTHPESNTDGLTKWIVYNLMPLYWKIRDARRAKNAPRPSSEVELRNFEAQQQDPEALQEGEKLNARRQRRDPKTLETVSEATVLRFTSALSTVIASLTPIIAIAVLSQLSGTRDLLLCITGFAMIFAILLIFLTQGTSSRTEIFAATAAFCAVLVVFISDPPINIEILPGMDRLTV</sequence>
<keyword evidence="2" id="KW-1185">Reference proteome</keyword>
<dbReference type="Proteomes" id="UP001153331">
    <property type="component" value="Unassembled WGS sequence"/>
</dbReference>
<name>A0ACC2HWL3_9PLEO</name>
<protein>
    <submittedName>
        <fullName evidence="1">Uncharacterized protein</fullName>
    </submittedName>
</protein>
<comment type="caution">
    <text evidence="1">The sequence shown here is derived from an EMBL/GenBank/DDBJ whole genome shotgun (WGS) entry which is preliminary data.</text>
</comment>
<dbReference type="EMBL" id="JAPHNI010001001">
    <property type="protein sequence ID" value="KAJ8107113.1"/>
    <property type="molecule type" value="Genomic_DNA"/>
</dbReference>
<gene>
    <name evidence="1" type="ORF">OPT61_g9089</name>
</gene>
<organism evidence="1 2">
    <name type="scientific">Boeremia exigua</name>
    <dbReference type="NCBI Taxonomy" id="749465"/>
    <lineage>
        <taxon>Eukaryota</taxon>
        <taxon>Fungi</taxon>
        <taxon>Dikarya</taxon>
        <taxon>Ascomycota</taxon>
        <taxon>Pezizomycotina</taxon>
        <taxon>Dothideomycetes</taxon>
        <taxon>Pleosporomycetidae</taxon>
        <taxon>Pleosporales</taxon>
        <taxon>Pleosporineae</taxon>
        <taxon>Didymellaceae</taxon>
        <taxon>Boeremia</taxon>
    </lineage>
</organism>
<reference evidence="1" key="1">
    <citation type="submission" date="2022-11" db="EMBL/GenBank/DDBJ databases">
        <title>Genome Sequence of Boeremia exigua.</title>
        <authorList>
            <person name="Buettner E."/>
        </authorList>
    </citation>
    <scope>NUCLEOTIDE SEQUENCE</scope>
    <source>
        <strain evidence="1">CU02</strain>
    </source>
</reference>